<evidence type="ECO:0000313" key="6">
    <source>
        <dbReference type="Proteomes" id="UP000298030"/>
    </source>
</evidence>
<protein>
    <recommendedName>
        <fullName evidence="4">Nuclear speckle splicing regulatory protein 1 N-terminal domain-containing protein</fullName>
    </recommendedName>
</protein>
<proteinExistence type="inferred from homology"/>
<comment type="similarity">
    <text evidence="1">Belongs to the NSRP1 family.</text>
</comment>
<evidence type="ECO:0000313" key="5">
    <source>
        <dbReference type="EMBL" id="TEB36346.1"/>
    </source>
</evidence>
<dbReference type="STRING" id="71717.A0A4Y7TQB5"/>
<dbReference type="Proteomes" id="UP000298030">
    <property type="component" value="Unassembled WGS sequence"/>
</dbReference>
<organism evidence="5 6">
    <name type="scientific">Coprinellus micaceus</name>
    <name type="common">Glistening ink-cap mushroom</name>
    <name type="synonym">Coprinus micaceus</name>
    <dbReference type="NCBI Taxonomy" id="71717"/>
    <lineage>
        <taxon>Eukaryota</taxon>
        <taxon>Fungi</taxon>
        <taxon>Dikarya</taxon>
        <taxon>Basidiomycota</taxon>
        <taxon>Agaricomycotina</taxon>
        <taxon>Agaricomycetes</taxon>
        <taxon>Agaricomycetidae</taxon>
        <taxon>Agaricales</taxon>
        <taxon>Agaricineae</taxon>
        <taxon>Psathyrellaceae</taxon>
        <taxon>Coprinellus</taxon>
    </lineage>
</organism>
<dbReference type="EMBL" id="QPFP01000006">
    <property type="protein sequence ID" value="TEB36346.1"/>
    <property type="molecule type" value="Genomic_DNA"/>
</dbReference>
<dbReference type="AlphaFoldDB" id="A0A4Y7TQB5"/>
<feature type="compositionally biased region" description="Basic and acidic residues" evidence="3">
    <location>
        <begin position="338"/>
        <end position="347"/>
    </location>
</feature>
<name>A0A4Y7TQB5_COPMI</name>
<evidence type="ECO:0000256" key="1">
    <source>
        <dbReference type="ARBA" id="ARBA00010126"/>
    </source>
</evidence>
<feature type="compositionally biased region" description="Basic and acidic residues" evidence="3">
    <location>
        <begin position="119"/>
        <end position="136"/>
    </location>
</feature>
<dbReference type="InterPro" id="IPR053246">
    <property type="entry name" value="NS_splicing_regulatory_protein"/>
</dbReference>
<dbReference type="PANTHER" id="PTHR47845:SF1">
    <property type="entry name" value="NUCLEAR SPECKLE SPLICING REGULATORY PROTEIN 1 HOMOLOG"/>
    <property type="match status" value="1"/>
</dbReference>
<dbReference type="InterPro" id="IPR018612">
    <property type="entry name" value="NSRP1_N"/>
</dbReference>
<feature type="compositionally biased region" description="Basic and acidic residues" evidence="3">
    <location>
        <begin position="146"/>
        <end position="166"/>
    </location>
</feature>
<feature type="region of interest" description="Disordered" evidence="3">
    <location>
        <begin position="271"/>
        <end position="347"/>
    </location>
</feature>
<dbReference type="GO" id="GO:0000381">
    <property type="term" value="P:regulation of alternative mRNA splicing, via spliceosome"/>
    <property type="evidence" value="ECO:0007669"/>
    <property type="project" value="InterPro"/>
</dbReference>
<reference evidence="5 6" key="1">
    <citation type="journal article" date="2019" name="Nat. Ecol. Evol.">
        <title>Megaphylogeny resolves global patterns of mushroom evolution.</title>
        <authorList>
            <person name="Varga T."/>
            <person name="Krizsan K."/>
            <person name="Foldi C."/>
            <person name="Dima B."/>
            <person name="Sanchez-Garcia M."/>
            <person name="Sanchez-Ramirez S."/>
            <person name="Szollosi G.J."/>
            <person name="Szarkandi J.G."/>
            <person name="Papp V."/>
            <person name="Albert L."/>
            <person name="Andreopoulos W."/>
            <person name="Angelini C."/>
            <person name="Antonin V."/>
            <person name="Barry K.W."/>
            <person name="Bougher N.L."/>
            <person name="Buchanan P."/>
            <person name="Buyck B."/>
            <person name="Bense V."/>
            <person name="Catcheside P."/>
            <person name="Chovatia M."/>
            <person name="Cooper J."/>
            <person name="Damon W."/>
            <person name="Desjardin D."/>
            <person name="Finy P."/>
            <person name="Geml J."/>
            <person name="Haridas S."/>
            <person name="Hughes K."/>
            <person name="Justo A."/>
            <person name="Karasinski D."/>
            <person name="Kautmanova I."/>
            <person name="Kiss B."/>
            <person name="Kocsube S."/>
            <person name="Kotiranta H."/>
            <person name="LaButti K.M."/>
            <person name="Lechner B.E."/>
            <person name="Liimatainen K."/>
            <person name="Lipzen A."/>
            <person name="Lukacs Z."/>
            <person name="Mihaltcheva S."/>
            <person name="Morgado L.N."/>
            <person name="Niskanen T."/>
            <person name="Noordeloos M.E."/>
            <person name="Ohm R.A."/>
            <person name="Ortiz-Santana B."/>
            <person name="Ovrebo C."/>
            <person name="Racz N."/>
            <person name="Riley R."/>
            <person name="Savchenko A."/>
            <person name="Shiryaev A."/>
            <person name="Soop K."/>
            <person name="Spirin V."/>
            <person name="Szebenyi C."/>
            <person name="Tomsovsky M."/>
            <person name="Tulloss R.E."/>
            <person name="Uehling J."/>
            <person name="Grigoriev I.V."/>
            <person name="Vagvolgyi C."/>
            <person name="Papp T."/>
            <person name="Martin F.M."/>
            <person name="Miettinen O."/>
            <person name="Hibbett D.S."/>
            <person name="Nagy L.G."/>
        </authorList>
    </citation>
    <scope>NUCLEOTIDE SEQUENCE [LARGE SCALE GENOMIC DNA]</scope>
    <source>
        <strain evidence="5 6">FP101781</strain>
    </source>
</reference>
<feature type="region of interest" description="Disordered" evidence="3">
    <location>
        <begin position="1"/>
        <end position="29"/>
    </location>
</feature>
<keyword evidence="2" id="KW-0175">Coiled coil</keyword>
<evidence type="ECO:0000256" key="2">
    <source>
        <dbReference type="ARBA" id="ARBA00023054"/>
    </source>
</evidence>
<keyword evidence="6" id="KW-1185">Reference proteome</keyword>
<sequence>MKLSFSLKKKAEAPKAAAPAPKPAVFGDADTEEPIVAPVSTAYNVEASKAMQKRIEAERQVDSTVYEYDEVWDRMQLAKQKQKEAKEIESLERKPKYINNLLNAAATRKLDHLRAEEKMMQREREKEGDEFKDKETFVTAGYQEQLEQRRKAEEEEKQREELEKKNRGVTTGMTHFYKRLLEESEQQHETTVAAAEKRVYGPQADNPSNLTITKPPDFTPTSDMELARIAREQGKEVEVNDDGQIVDKRELLSAGLNLAQPNTRHLALKKALDAQKQQNEEDDPQAHRAVGTAASRKEINDRRMREVQKQMEEEERRVAEKKRAEEAERIQRTVHKRNTTDDVQSAKERYLARKRAKLEQVQTEGSPMES</sequence>
<feature type="compositionally biased region" description="Basic and acidic residues" evidence="3">
    <location>
        <begin position="295"/>
        <end position="331"/>
    </location>
</feature>
<dbReference type="PANTHER" id="PTHR47845">
    <property type="entry name" value="NUCLEAR SPECKLE SPLICING REGULATORY PROTEIN 1 HOMOLOG"/>
    <property type="match status" value="1"/>
</dbReference>
<evidence type="ECO:0000259" key="4">
    <source>
        <dbReference type="Pfam" id="PF09745"/>
    </source>
</evidence>
<dbReference type="Pfam" id="PF09745">
    <property type="entry name" value="NSRP1_N"/>
    <property type="match status" value="1"/>
</dbReference>
<gene>
    <name evidence="5" type="ORF">FA13DRAFT_1659237</name>
</gene>
<feature type="region of interest" description="Disordered" evidence="3">
    <location>
        <begin position="183"/>
        <end position="221"/>
    </location>
</feature>
<evidence type="ECO:0000256" key="3">
    <source>
        <dbReference type="SAM" id="MobiDB-lite"/>
    </source>
</evidence>
<comment type="caution">
    <text evidence="5">The sequence shown here is derived from an EMBL/GenBank/DDBJ whole genome shotgun (WGS) entry which is preliminary data.</text>
</comment>
<feature type="region of interest" description="Disordered" evidence="3">
    <location>
        <begin position="119"/>
        <end position="170"/>
    </location>
</feature>
<feature type="domain" description="Nuclear speckle splicing regulatory protein 1 N-terminal" evidence="4">
    <location>
        <begin position="52"/>
        <end position="167"/>
    </location>
</feature>
<dbReference type="OrthoDB" id="446635at2759"/>
<accession>A0A4Y7TQB5</accession>